<evidence type="ECO:0008006" key="6">
    <source>
        <dbReference type="Google" id="ProtNLM"/>
    </source>
</evidence>
<dbReference type="HOGENOM" id="CLU_011607_2_0_1"/>
<reference evidence="4 5" key="1">
    <citation type="journal article" date="2012" name="PLoS Pathog.">
        <title>Diverse lifestyles and strategies of plant pathogenesis encoded in the genomes of eighteen Dothideomycetes fungi.</title>
        <authorList>
            <person name="Ohm R.A."/>
            <person name="Feau N."/>
            <person name="Henrissat B."/>
            <person name="Schoch C.L."/>
            <person name="Horwitz B.A."/>
            <person name="Barry K.W."/>
            <person name="Condon B.J."/>
            <person name="Copeland A.C."/>
            <person name="Dhillon B."/>
            <person name="Glaser F."/>
            <person name="Hesse C.N."/>
            <person name="Kosti I."/>
            <person name="LaButti K."/>
            <person name="Lindquist E.A."/>
            <person name="Lucas S."/>
            <person name="Salamov A.A."/>
            <person name="Bradshaw R.E."/>
            <person name="Ciuffetti L."/>
            <person name="Hamelin R.C."/>
            <person name="Kema G.H.J."/>
            <person name="Lawrence C."/>
            <person name="Scott J.A."/>
            <person name="Spatafora J.W."/>
            <person name="Turgeon B.G."/>
            <person name="de Wit P.J.G.M."/>
            <person name="Zhong S."/>
            <person name="Goodwin S.B."/>
            <person name="Grigoriev I.V."/>
        </authorList>
    </citation>
    <scope>NUCLEOTIDE SEQUENCE [LARGE SCALE GENOMIC DNA]</scope>
    <source>
        <strain evidence="4 5">SO2202</strain>
    </source>
</reference>
<feature type="region of interest" description="Disordered" evidence="2">
    <location>
        <begin position="616"/>
        <end position="679"/>
    </location>
</feature>
<keyword evidence="5" id="KW-1185">Reference proteome</keyword>
<evidence type="ECO:0000313" key="4">
    <source>
        <dbReference type="EMBL" id="EMF13928.1"/>
    </source>
</evidence>
<accession>M3CJG5</accession>
<feature type="compositionally biased region" description="Polar residues" evidence="2">
    <location>
        <begin position="669"/>
        <end position="679"/>
    </location>
</feature>
<dbReference type="InterPro" id="IPR033308">
    <property type="entry name" value="PGAP5/Cdc1/Ted1"/>
</dbReference>
<keyword evidence="3" id="KW-0812">Transmembrane</keyword>
<feature type="transmembrane region" description="Helical" evidence="3">
    <location>
        <begin position="20"/>
        <end position="39"/>
    </location>
</feature>
<proteinExistence type="predicted"/>
<protein>
    <recommendedName>
        <fullName evidence="6">Calcineurin-like phosphoesterase domain-containing protein</fullName>
    </recommendedName>
</protein>
<dbReference type="AlphaFoldDB" id="M3CJG5"/>
<dbReference type="GeneID" id="27902447"/>
<feature type="transmembrane region" description="Helical" evidence="3">
    <location>
        <begin position="568"/>
        <end position="588"/>
    </location>
</feature>
<dbReference type="GO" id="GO:0005783">
    <property type="term" value="C:endoplasmic reticulum"/>
    <property type="evidence" value="ECO:0007669"/>
    <property type="project" value="TreeGrafter"/>
</dbReference>
<dbReference type="STRING" id="692275.M3CJG5"/>
<feature type="compositionally biased region" description="Low complexity" evidence="2">
    <location>
        <begin position="652"/>
        <end position="668"/>
    </location>
</feature>
<feature type="region of interest" description="Disordered" evidence="2">
    <location>
        <begin position="730"/>
        <end position="766"/>
    </location>
</feature>
<dbReference type="eggNOG" id="KOG3662">
    <property type="taxonomic scope" value="Eukaryota"/>
</dbReference>
<dbReference type="SUPFAM" id="SSF56300">
    <property type="entry name" value="Metallo-dependent phosphatases"/>
    <property type="match status" value="1"/>
</dbReference>
<dbReference type="EMBL" id="KB456263">
    <property type="protein sequence ID" value="EMF13928.1"/>
    <property type="molecule type" value="Genomic_DNA"/>
</dbReference>
<dbReference type="OMA" id="TIQNHLC"/>
<name>M3CJG5_SPHMS</name>
<dbReference type="OrthoDB" id="5977743at2759"/>
<keyword evidence="3" id="KW-1133">Transmembrane helix</keyword>
<dbReference type="Proteomes" id="UP000016931">
    <property type="component" value="Unassembled WGS sequence"/>
</dbReference>
<organism evidence="4 5">
    <name type="scientific">Sphaerulina musiva (strain SO2202)</name>
    <name type="common">Poplar stem canker fungus</name>
    <name type="synonym">Septoria musiva</name>
    <dbReference type="NCBI Taxonomy" id="692275"/>
    <lineage>
        <taxon>Eukaryota</taxon>
        <taxon>Fungi</taxon>
        <taxon>Dikarya</taxon>
        <taxon>Ascomycota</taxon>
        <taxon>Pezizomycotina</taxon>
        <taxon>Dothideomycetes</taxon>
        <taxon>Dothideomycetidae</taxon>
        <taxon>Mycosphaerellales</taxon>
        <taxon>Mycosphaerellaceae</taxon>
        <taxon>Sphaerulina</taxon>
    </lineage>
</organism>
<evidence type="ECO:0000256" key="2">
    <source>
        <dbReference type="SAM" id="MobiDB-lite"/>
    </source>
</evidence>
<dbReference type="InterPro" id="IPR029052">
    <property type="entry name" value="Metallo-depent_PP-like"/>
</dbReference>
<dbReference type="RefSeq" id="XP_016762049.1">
    <property type="nucleotide sequence ID" value="XM_016905310.1"/>
</dbReference>
<gene>
    <name evidence="4" type="ORF">SEPMUDRAFT_149053</name>
</gene>
<sequence length="798" mass="90056">MRLRHVAQSSLVRIHRRYPWTRHITTTTLLLAAFWLFLIHSKERTLSRSHIQSCDWKQWEEWHSDATPHRSVFIADPQLVDPHTYPGRPWPLSSLTEYYTDLYMRRHFKLINEVLDPDSIVFMGDLLDGGREWSTQKAKALNSKQREVLINLLILDRDRREGQRLLGDGTTDLNRFVPGENGRWNKWKQGQWDIEYDRFARIFLDEKQLYPNANRTFEPTWELPESPVSIMNGARNITWREYATGGTKSRVVKMNLPGNHDIGIGSGVQVTVRDRFETRFGEANSVYVLGNHTFVSLDTPSLSAYDEYVPDVGEVSEERRTQYSHIWTPTNDFLNGLDKSGPKAVADELEMMFPGSHPRKLWPHDAIEHKDDRGIGEKLKPAAGQLMKRGDDQWQLVSSPTPKKPTGPQLPVVLLSHVPLYRNPDVDCGKLRERGRSIPLAAGYQYQNVLTPSLTKIIAKKVSTAGDIAHIFSGDDHDYCDVTHRFNVGRYDVDTKKERAVMQTVREVTIKSFSWAMGVRKPGFLLVSMWNPVDEKGKHIGECMSGMDSGCKTIQTELCLLPDQLSVFISYAQFLGLTTLVLLVRAVVIGIRNLPDTADEDENELHVDLNAVREKMGLPRYTPRGKPGGRTGSISPRKPSPKRDEKFGGRGRASSTSTGSANASSTSNQHLSVQRSYNARTRTVSPAAAGSLTPNHSGYVLPNLHEANGRINGGAGLIEKAGYYPAMRWRDPDEDEESDEESHMGSQYGDFDSQAKGGKLGKRRPKSRARRALDEFVMSVVLVAIPAALWYGFLIRNG</sequence>
<evidence type="ECO:0000256" key="1">
    <source>
        <dbReference type="ARBA" id="ARBA00023136"/>
    </source>
</evidence>
<dbReference type="GO" id="GO:0016020">
    <property type="term" value="C:membrane"/>
    <property type="evidence" value="ECO:0007669"/>
    <property type="project" value="GOC"/>
</dbReference>
<feature type="transmembrane region" description="Helical" evidence="3">
    <location>
        <begin position="772"/>
        <end position="793"/>
    </location>
</feature>
<keyword evidence="1 3" id="KW-0472">Membrane</keyword>
<evidence type="ECO:0000256" key="3">
    <source>
        <dbReference type="SAM" id="Phobius"/>
    </source>
</evidence>
<dbReference type="GO" id="GO:0006506">
    <property type="term" value="P:GPI anchor biosynthetic process"/>
    <property type="evidence" value="ECO:0007669"/>
    <property type="project" value="InterPro"/>
</dbReference>
<dbReference type="PANTHER" id="PTHR13315:SF4">
    <property type="entry name" value="METALLOPHOSPHOESTERASE, ISOFORM E"/>
    <property type="match status" value="1"/>
</dbReference>
<dbReference type="PANTHER" id="PTHR13315">
    <property type="entry name" value="METALLO PHOSPHOESTERASE RELATED"/>
    <property type="match status" value="1"/>
</dbReference>
<evidence type="ECO:0000313" key="5">
    <source>
        <dbReference type="Proteomes" id="UP000016931"/>
    </source>
</evidence>